<dbReference type="Proteomes" id="UP000053989">
    <property type="component" value="Unassembled WGS sequence"/>
</dbReference>
<dbReference type="AlphaFoldDB" id="A0A0C3EMR4"/>
<evidence type="ECO:0000313" key="1">
    <source>
        <dbReference type="EMBL" id="KIM69111.1"/>
    </source>
</evidence>
<evidence type="ECO:0000313" key="2">
    <source>
        <dbReference type="Proteomes" id="UP000053989"/>
    </source>
</evidence>
<dbReference type="EMBL" id="KN822007">
    <property type="protein sequence ID" value="KIM69111.1"/>
    <property type="molecule type" value="Genomic_DNA"/>
</dbReference>
<name>A0A0C3EMR4_9AGAM</name>
<dbReference type="HOGENOM" id="CLU_1475977_0_0_1"/>
<gene>
    <name evidence="1" type="ORF">SCLCIDRAFT_820677</name>
</gene>
<protein>
    <submittedName>
        <fullName evidence="1">Uncharacterized protein</fullName>
    </submittedName>
</protein>
<reference evidence="1 2" key="1">
    <citation type="submission" date="2014-04" db="EMBL/GenBank/DDBJ databases">
        <authorList>
            <consortium name="DOE Joint Genome Institute"/>
            <person name="Kuo A."/>
            <person name="Kohler A."/>
            <person name="Nagy L.G."/>
            <person name="Floudas D."/>
            <person name="Copeland A."/>
            <person name="Barry K.W."/>
            <person name="Cichocki N."/>
            <person name="Veneault-Fourrey C."/>
            <person name="LaButti K."/>
            <person name="Lindquist E.A."/>
            <person name="Lipzen A."/>
            <person name="Lundell T."/>
            <person name="Morin E."/>
            <person name="Murat C."/>
            <person name="Sun H."/>
            <person name="Tunlid A."/>
            <person name="Henrissat B."/>
            <person name="Grigoriev I.V."/>
            <person name="Hibbett D.S."/>
            <person name="Martin F."/>
            <person name="Nordberg H.P."/>
            <person name="Cantor M.N."/>
            <person name="Hua S.X."/>
        </authorList>
    </citation>
    <scope>NUCLEOTIDE SEQUENCE [LARGE SCALE GENOMIC DNA]</scope>
    <source>
        <strain evidence="1 2">Foug A</strain>
    </source>
</reference>
<accession>A0A0C3EMR4</accession>
<proteinExistence type="predicted"/>
<reference evidence="2" key="2">
    <citation type="submission" date="2015-01" db="EMBL/GenBank/DDBJ databases">
        <title>Evolutionary Origins and Diversification of the Mycorrhizal Mutualists.</title>
        <authorList>
            <consortium name="DOE Joint Genome Institute"/>
            <consortium name="Mycorrhizal Genomics Consortium"/>
            <person name="Kohler A."/>
            <person name="Kuo A."/>
            <person name="Nagy L.G."/>
            <person name="Floudas D."/>
            <person name="Copeland A."/>
            <person name="Barry K.W."/>
            <person name="Cichocki N."/>
            <person name="Veneault-Fourrey C."/>
            <person name="LaButti K."/>
            <person name="Lindquist E.A."/>
            <person name="Lipzen A."/>
            <person name="Lundell T."/>
            <person name="Morin E."/>
            <person name="Murat C."/>
            <person name="Riley R."/>
            <person name="Ohm R."/>
            <person name="Sun H."/>
            <person name="Tunlid A."/>
            <person name="Henrissat B."/>
            <person name="Grigoriev I.V."/>
            <person name="Hibbett D.S."/>
            <person name="Martin F."/>
        </authorList>
    </citation>
    <scope>NUCLEOTIDE SEQUENCE [LARGE SCALE GENOMIC DNA]</scope>
    <source>
        <strain evidence="2">Foug A</strain>
    </source>
</reference>
<dbReference type="InParanoid" id="A0A0C3EMR4"/>
<keyword evidence="2" id="KW-1185">Reference proteome</keyword>
<organism evidence="1 2">
    <name type="scientific">Scleroderma citrinum Foug A</name>
    <dbReference type="NCBI Taxonomy" id="1036808"/>
    <lineage>
        <taxon>Eukaryota</taxon>
        <taxon>Fungi</taxon>
        <taxon>Dikarya</taxon>
        <taxon>Basidiomycota</taxon>
        <taxon>Agaricomycotina</taxon>
        <taxon>Agaricomycetes</taxon>
        <taxon>Agaricomycetidae</taxon>
        <taxon>Boletales</taxon>
        <taxon>Sclerodermatineae</taxon>
        <taxon>Sclerodermataceae</taxon>
        <taxon>Scleroderma</taxon>
    </lineage>
</organism>
<sequence>MHIMGLVSMSTSYSASQISLTIMHDIIECKFAILALTHRVQPNDRLLLHHAALSLPSRLKKSLVGTELMAMYWPLLPFYGWMHRLLSHVISDTRWIRAHQVRSVYQHLGVDASSFGDSMQYTIAPLNCTPWCATKHARHPQAKSTHYVRFLRFHYYYFHSSAKRKRYDSCPKLVQTGITYLFT</sequence>